<dbReference type="RefSeq" id="WP_043057129.1">
    <property type="nucleotide sequence ID" value="NZ_LXEY01000012.1"/>
</dbReference>
<evidence type="ECO:0000256" key="6">
    <source>
        <dbReference type="ARBA" id="ARBA00023136"/>
    </source>
</evidence>
<evidence type="ECO:0000256" key="3">
    <source>
        <dbReference type="ARBA" id="ARBA00022692"/>
    </source>
</evidence>
<dbReference type="InterPro" id="IPR057434">
    <property type="entry name" value="LMF1/2_N"/>
</dbReference>
<name>A0A1B7M1E7_9MICC</name>
<feature type="domain" description="Lipase maturation factor 1/2 N-terminal" evidence="8">
    <location>
        <begin position="130"/>
        <end position="282"/>
    </location>
</feature>
<evidence type="ECO:0000313" key="10">
    <source>
        <dbReference type="EMBL" id="OAV62423.1"/>
    </source>
</evidence>
<dbReference type="EMBL" id="LXEY01000012">
    <property type="protein sequence ID" value="OAV62423.1"/>
    <property type="molecule type" value="Genomic_DNA"/>
</dbReference>
<evidence type="ECO:0000259" key="8">
    <source>
        <dbReference type="Pfam" id="PF06762"/>
    </source>
</evidence>
<proteinExistence type="inferred from homology"/>
<comment type="subcellular location">
    <subcellularLocation>
        <location evidence="1">Endoplasmic reticulum membrane</location>
        <topology evidence="1">Multi-pass membrane protein</topology>
    </subcellularLocation>
</comment>
<evidence type="ECO:0000256" key="5">
    <source>
        <dbReference type="ARBA" id="ARBA00022989"/>
    </source>
</evidence>
<evidence type="ECO:0000256" key="1">
    <source>
        <dbReference type="ARBA" id="ARBA00004477"/>
    </source>
</evidence>
<comment type="caution">
    <text evidence="10">The sequence shown here is derived from an EMBL/GenBank/DDBJ whole genome shotgun (WGS) entry which is preliminary data.</text>
</comment>
<evidence type="ECO:0000256" key="4">
    <source>
        <dbReference type="ARBA" id="ARBA00022824"/>
    </source>
</evidence>
<feature type="transmembrane region" description="Helical" evidence="7">
    <location>
        <begin position="80"/>
        <end position="103"/>
    </location>
</feature>
<accession>A0A1B7M1E7</accession>
<keyword evidence="6 7" id="KW-0472">Membrane</keyword>
<reference evidence="10 11" key="1">
    <citation type="submission" date="2016-04" db="EMBL/GenBank/DDBJ databases">
        <title>First whole genome shotgun sequence of the bacterium Enteractinococcus sp. strain UASWS1574.</title>
        <authorList>
            <person name="Crovadore J."/>
            <person name="Chablais R."/>
            <person name="Lefort F."/>
        </authorList>
    </citation>
    <scope>NUCLEOTIDE SEQUENCE [LARGE SCALE GENOMIC DNA]</scope>
    <source>
        <strain evidence="10 11">UASWS1574</strain>
    </source>
</reference>
<dbReference type="Pfam" id="PF25179">
    <property type="entry name" value="LMF1_C"/>
    <property type="match status" value="1"/>
</dbReference>
<dbReference type="STRING" id="1837282.A6F49_06865"/>
<organism evidence="10 11">
    <name type="scientific">Enteractinococcus helveticum</name>
    <dbReference type="NCBI Taxonomy" id="1837282"/>
    <lineage>
        <taxon>Bacteria</taxon>
        <taxon>Bacillati</taxon>
        <taxon>Actinomycetota</taxon>
        <taxon>Actinomycetes</taxon>
        <taxon>Micrococcales</taxon>
        <taxon>Micrococcaceae</taxon>
    </lineage>
</organism>
<dbReference type="InterPro" id="IPR057433">
    <property type="entry name" value="LMF1/2_C"/>
</dbReference>
<keyword evidence="4" id="KW-0256">Endoplasmic reticulum</keyword>
<evidence type="ECO:0000256" key="2">
    <source>
        <dbReference type="ARBA" id="ARBA00005512"/>
    </source>
</evidence>
<keyword evidence="11" id="KW-1185">Reference proteome</keyword>
<dbReference type="GO" id="GO:0051604">
    <property type="term" value="P:protein maturation"/>
    <property type="evidence" value="ECO:0007669"/>
    <property type="project" value="InterPro"/>
</dbReference>
<feature type="domain" description="Lipase maturation factor 1/2 C-terminal" evidence="9">
    <location>
        <begin position="351"/>
        <end position="490"/>
    </location>
</feature>
<evidence type="ECO:0000256" key="7">
    <source>
        <dbReference type="SAM" id="Phobius"/>
    </source>
</evidence>
<feature type="transmembrane region" description="Helical" evidence="7">
    <location>
        <begin position="109"/>
        <end position="130"/>
    </location>
</feature>
<keyword evidence="3 7" id="KW-0812">Transmembrane</keyword>
<keyword evidence="5 7" id="KW-1133">Transmembrane helix</keyword>
<dbReference type="PANTHER" id="PTHR14463">
    <property type="entry name" value="LIPASE MATURATION FACTOR"/>
    <property type="match status" value="1"/>
</dbReference>
<dbReference type="InterPro" id="IPR009613">
    <property type="entry name" value="LMF"/>
</dbReference>
<protein>
    <recommendedName>
        <fullName evidence="12">Lipase maturation factor family protein</fullName>
    </recommendedName>
</protein>
<dbReference type="PANTHER" id="PTHR14463:SF10">
    <property type="entry name" value="LIPASE MATURATION FACTOR 1"/>
    <property type="match status" value="1"/>
</dbReference>
<feature type="transmembrane region" description="Helical" evidence="7">
    <location>
        <begin position="137"/>
        <end position="163"/>
    </location>
</feature>
<dbReference type="OrthoDB" id="9793230at2"/>
<comment type="similarity">
    <text evidence="2">Belongs to the lipase maturation factor family.</text>
</comment>
<evidence type="ECO:0000259" key="9">
    <source>
        <dbReference type="Pfam" id="PF25179"/>
    </source>
</evidence>
<feature type="transmembrane region" description="Helical" evidence="7">
    <location>
        <begin position="240"/>
        <end position="257"/>
    </location>
</feature>
<feature type="transmembrane region" description="Helical" evidence="7">
    <location>
        <begin position="264"/>
        <end position="285"/>
    </location>
</feature>
<evidence type="ECO:0000313" key="11">
    <source>
        <dbReference type="Proteomes" id="UP000078292"/>
    </source>
</evidence>
<dbReference type="Proteomes" id="UP000078292">
    <property type="component" value="Unassembled WGS sequence"/>
</dbReference>
<sequence length="493" mass="56441">MDWNTWLPLLEATDYTIAREVLLRGVAAIYCTAFLAAFNQFPALLGENGLTPAPEYIARTSSRDKPSLFRWRFTPYSDRLLRIVCVIGMVLSLSVVAGLVQLGPAWTTIPVFLLMWWLYQSIVNIGQYYYGFGWESLLLEVGFVVAFLGTPDGAPPFLVLLFLRWTLFRVEFGAGMIKMRGDKSWRNLTAMNYHHQTQPMPNPVSRWAHQKPQWWHKSETLGSHVIQLVMPWLLFFPQPVASIAAVVIILSQLVLVITGNYAWLNWLTILIAFSAISDSFLYALVGGGWPDWGWEYVAAVLNGEVTVQSPVWWLVLTGVVFIGLCALSWQPLRNLFSPHQLMNASFNRWHLVNAYGAFGAMTHTRREIIIEGTLHTNPSEDNGWQAYEFKGKPGDPFRRPPQVAPYHLRLDWMMWFLALGSPNQPWFRCLLDKILDGDPAIRKLLRHDPFDGQPPVLIRVKIYEYRYATAAERRETGQFWWRTELGVLVPPTG</sequence>
<feature type="transmembrane region" description="Helical" evidence="7">
    <location>
        <begin position="311"/>
        <end position="332"/>
    </location>
</feature>
<evidence type="ECO:0008006" key="12">
    <source>
        <dbReference type="Google" id="ProtNLM"/>
    </source>
</evidence>
<dbReference type="AlphaFoldDB" id="A0A1B7M1E7"/>
<gene>
    <name evidence="10" type="ORF">A6F49_06865</name>
</gene>
<dbReference type="Pfam" id="PF06762">
    <property type="entry name" value="LMF1"/>
    <property type="match status" value="1"/>
</dbReference>